<keyword evidence="1" id="KW-0472">Membrane</keyword>
<proteinExistence type="predicted"/>
<feature type="transmembrane region" description="Helical" evidence="1">
    <location>
        <begin position="21"/>
        <end position="43"/>
    </location>
</feature>
<evidence type="ECO:0000256" key="1">
    <source>
        <dbReference type="SAM" id="Phobius"/>
    </source>
</evidence>
<reference evidence="3" key="1">
    <citation type="journal article" date="2017" name="Biotechnol. Biofuels">
        <title>Evaluation of environmental bacterial communities as a factor affecting the growth of duckweed Lemna minor.</title>
        <authorList>
            <person name="Ishizawa H."/>
            <person name="Kuroda M."/>
            <person name="Morikawa M."/>
            <person name="Ike M."/>
        </authorList>
    </citation>
    <scope>NUCLEOTIDE SEQUENCE [LARGE SCALE GENOMIC DNA]</scope>
    <source>
        <strain evidence="3">M6</strain>
    </source>
</reference>
<keyword evidence="1" id="KW-0812">Transmembrane</keyword>
<evidence type="ECO:0000313" key="2">
    <source>
        <dbReference type="EMBL" id="BBF79762.1"/>
    </source>
</evidence>
<dbReference type="RefSeq" id="WP_269471948.1">
    <property type="nucleotide sequence ID" value="NZ_AP018827.1"/>
</dbReference>
<gene>
    <name evidence="2" type="ORF">EM6_0334</name>
</gene>
<keyword evidence="1" id="KW-1133">Transmembrane helix</keyword>
<organism evidence="2 3">
    <name type="scientific">Asticcacaulis excentricus</name>
    <dbReference type="NCBI Taxonomy" id="78587"/>
    <lineage>
        <taxon>Bacteria</taxon>
        <taxon>Pseudomonadati</taxon>
        <taxon>Pseudomonadota</taxon>
        <taxon>Alphaproteobacteria</taxon>
        <taxon>Caulobacterales</taxon>
        <taxon>Caulobacteraceae</taxon>
        <taxon>Asticcacaulis</taxon>
    </lineage>
</organism>
<dbReference type="Proteomes" id="UP000278756">
    <property type="component" value="Chromosome 1"/>
</dbReference>
<protein>
    <submittedName>
        <fullName evidence="2">Uncharacterized protein</fullName>
    </submittedName>
</protein>
<name>A0A3G9FXC6_9CAUL</name>
<evidence type="ECO:0000313" key="3">
    <source>
        <dbReference type="Proteomes" id="UP000278756"/>
    </source>
</evidence>
<sequence>MAIKHNYAFRRETADKPLKPSLVRPLDIIVGLSIGMALAAFLIF</sequence>
<accession>A0A3G9FXC6</accession>
<dbReference type="EMBL" id="AP018827">
    <property type="protein sequence ID" value="BBF79762.1"/>
    <property type="molecule type" value="Genomic_DNA"/>
</dbReference>
<reference evidence="3" key="2">
    <citation type="journal article" date="2017" name="Plant Physiol. Biochem.">
        <title>Differential oxidative and antioxidative response of duckweed Lemna minor toward plant growth promoting/inhibiting bacteria.</title>
        <authorList>
            <person name="Ishizawa H."/>
            <person name="Kuroda M."/>
            <person name="Morikawa M."/>
            <person name="Ike M."/>
        </authorList>
    </citation>
    <scope>NUCLEOTIDE SEQUENCE [LARGE SCALE GENOMIC DNA]</scope>
    <source>
        <strain evidence="3">M6</strain>
    </source>
</reference>
<dbReference type="AlphaFoldDB" id="A0A3G9FXC6"/>